<keyword evidence="2" id="KW-1185">Reference proteome</keyword>
<gene>
    <name evidence="1" type="ORF">ACFSKU_04275</name>
</gene>
<accession>A0ABW4WUR4</accession>
<dbReference type="EMBL" id="JBHUHV010000017">
    <property type="protein sequence ID" value="MFD2066086.1"/>
    <property type="molecule type" value="Genomic_DNA"/>
</dbReference>
<sequence length="199" mass="23543">MEHKVLEYRLSTGLLGRKRTLRLAPDYLEYENREPGQFTKISKSDIIDVKNEMSWILWYRFYVGCSFSIDIKTKENGIIKVKFTSYFGQNRTYIETYASIVDLMWQHYLNDIVNSYLQKFFTTYDIELRGVRLTGEGVYLSANDKAIVWREVALKEYEDYFAIYSQPDPLINKRILFNQWESDILFSLLQSLTQSNPGS</sequence>
<comment type="caution">
    <text evidence="1">The sequence shown here is derived from an EMBL/GenBank/DDBJ whole genome shotgun (WGS) entry which is preliminary data.</text>
</comment>
<reference evidence="2" key="1">
    <citation type="journal article" date="2019" name="Int. J. Syst. Evol. Microbiol.">
        <title>The Global Catalogue of Microorganisms (GCM) 10K type strain sequencing project: providing services to taxonomists for standard genome sequencing and annotation.</title>
        <authorList>
            <consortium name="The Broad Institute Genomics Platform"/>
            <consortium name="The Broad Institute Genome Sequencing Center for Infectious Disease"/>
            <person name="Wu L."/>
            <person name="Ma J."/>
        </authorList>
    </citation>
    <scope>NUCLEOTIDE SEQUENCE [LARGE SCALE GENOMIC DNA]</scope>
    <source>
        <strain evidence="2">JCM 16545</strain>
    </source>
</reference>
<dbReference type="RefSeq" id="WP_229961353.1">
    <property type="nucleotide sequence ID" value="NZ_JAJJWI010000012.1"/>
</dbReference>
<evidence type="ECO:0000313" key="2">
    <source>
        <dbReference type="Proteomes" id="UP001597369"/>
    </source>
</evidence>
<evidence type="ECO:0000313" key="1">
    <source>
        <dbReference type="EMBL" id="MFD2066086.1"/>
    </source>
</evidence>
<protein>
    <submittedName>
        <fullName evidence="1">Uncharacterized protein</fullName>
    </submittedName>
</protein>
<dbReference type="Proteomes" id="UP001597369">
    <property type="component" value="Unassembled WGS sequence"/>
</dbReference>
<name>A0ABW4WUR4_9BACT</name>
<proteinExistence type="predicted"/>
<organism evidence="1 2">
    <name type="scientific">Pontibacter silvestris</name>
    <dbReference type="NCBI Taxonomy" id="2305183"/>
    <lineage>
        <taxon>Bacteria</taxon>
        <taxon>Pseudomonadati</taxon>
        <taxon>Bacteroidota</taxon>
        <taxon>Cytophagia</taxon>
        <taxon>Cytophagales</taxon>
        <taxon>Hymenobacteraceae</taxon>
        <taxon>Pontibacter</taxon>
    </lineage>
</organism>